<dbReference type="Proteomes" id="UP000319257">
    <property type="component" value="Unassembled WGS sequence"/>
</dbReference>
<comment type="caution">
    <text evidence="8">The sequence shown here is derived from an EMBL/GenBank/DDBJ whole genome shotgun (WGS) entry which is preliminary data.</text>
</comment>
<feature type="coiled-coil region" evidence="5">
    <location>
        <begin position="89"/>
        <end position="116"/>
    </location>
</feature>
<dbReference type="Pfam" id="PF00172">
    <property type="entry name" value="Zn_clus"/>
    <property type="match status" value="1"/>
</dbReference>
<evidence type="ECO:0000256" key="5">
    <source>
        <dbReference type="SAM" id="Coils"/>
    </source>
</evidence>
<dbReference type="GO" id="GO:0000981">
    <property type="term" value="F:DNA-binding transcription factor activity, RNA polymerase II-specific"/>
    <property type="evidence" value="ECO:0007669"/>
    <property type="project" value="InterPro"/>
</dbReference>
<name>A0A507APL8_9PEZI</name>
<dbReference type="PROSITE" id="PS00463">
    <property type="entry name" value="ZN2_CY6_FUNGAL_1"/>
    <property type="match status" value="1"/>
</dbReference>
<sequence>MAPQASAEQRRKHGLNDDNNQSRQGKRGKYTSVACEECKKRKSKCIPAGESGCKRCLEGRLACIYTRAPPQLVRDKAESHHEYRQSLHLAQQNQRIESLSSEVTQIRQQLADLTGAVNRLGEAKQALPGSLRPLSPAASQGAPLVHSPTSHSRRDNVSQQPQFMGPTRPAFGLVMGERALTRMGIPVCDSVPPSGAQSPTTSSHDPTCSAVAREYWASCSPDEVRRLLEVWHDEVEMVYPFIDLRDQVSQSPELIERFRTAARMENQHFGVDTRDIDLFKVALSTANVCDSGGKNELSTAIVDSVESNISRLSKSNTNLKSIQLLMMLSIYYFHSGEDLLSWRTIGLAAREALEMGLHRKESTLDRFRDQLSRAKAARVFWCLYVLDRRWSFGAGLPFAISERDIDPDLPEPDAEFAYLRCMVNYGRLNSEIWDAIPPFGSGPQSIPEDTANSLEARALDWLESIPTELQLRHPRLGLAPQSQPAGLQRLRTLLYLRGNHTRSLIHRNHILDGPRISGNLQGAWLVVDIAMDSIQVLMHLSATTDIYKRQQNAFNYFLLSALAIIVLAVCNAPEIFTGPCRKSFLDAVELVRGFSRHSNVSMRLWKTINGILPRLGRLGLQRSEGLSSSSTGKTPAVVAAPGQFGPSLGHSLGAELEPYMPGVDPHSDLVSNANFMCESPDLSQMGTDLLSLFDAFGHRYAQPADYYSANAYALNDFEFLSEIGGEVSRRFEGLI</sequence>
<proteinExistence type="predicted"/>
<dbReference type="Gene3D" id="4.10.240.10">
    <property type="entry name" value="Zn(2)-C6 fungal-type DNA-binding domain"/>
    <property type="match status" value="1"/>
</dbReference>
<accession>A0A507APL8</accession>
<dbReference type="InParanoid" id="A0A507APL8"/>
<evidence type="ECO:0000256" key="4">
    <source>
        <dbReference type="ARBA" id="ARBA00023242"/>
    </source>
</evidence>
<dbReference type="Pfam" id="PF04082">
    <property type="entry name" value="Fungal_trans"/>
    <property type="match status" value="1"/>
</dbReference>
<organism evidence="8 9">
    <name type="scientific">Thyridium curvatum</name>
    <dbReference type="NCBI Taxonomy" id="1093900"/>
    <lineage>
        <taxon>Eukaryota</taxon>
        <taxon>Fungi</taxon>
        <taxon>Dikarya</taxon>
        <taxon>Ascomycota</taxon>
        <taxon>Pezizomycotina</taxon>
        <taxon>Sordariomycetes</taxon>
        <taxon>Sordariomycetidae</taxon>
        <taxon>Thyridiales</taxon>
        <taxon>Thyridiaceae</taxon>
        <taxon>Thyridium</taxon>
    </lineage>
</organism>
<keyword evidence="5" id="KW-0175">Coiled coil</keyword>
<dbReference type="InterPro" id="IPR036864">
    <property type="entry name" value="Zn2-C6_fun-type_DNA-bd_sf"/>
</dbReference>
<evidence type="ECO:0000256" key="2">
    <source>
        <dbReference type="ARBA" id="ARBA00023015"/>
    </source>
</evidence>
<dbReference type="PANTHER" id="PTHR47424">
    <property type="entry name" value="REGULATORY PROTEIN GAL4"/>
    <property type="match status" value="1"/>
</dbReference>
<evidence type="ECO:0000256" key="6">
    <source>
        <dbReference type="SAM" id="MobiDB-lite"/>
    </source>
</evidence>
<dbReference type="RefSeq" id="XP_030994506.1">
    <property type="nucleotide sequence ID" value="XM_031141333.1"/>
</dbReference>
<dbReference type="EMBL" id="SKBQ01000039">
    <property type="protein sequence ID" value="TPX12795.1"/>
    <property type="molecule type" value="Genomic_DNA"/>
</dbReference>
<dbReference type="SUPFAM" id="SSF57701">
    <property type="entry name" value="Zn2/Cys6 DNA-binding domain"/>
    <property type="match status" value="1"/>
</dbReference>
<dbReference type="GO" id="GO:0008270">
    <property type="term" value="F:zinc ion binding"/>
    <property type="evidence" value="ECO:0007669"/>
    <property type="project" value="InterPro"/>
</dbReference>
<evidence type="ECO:0000256" key="1">
    <source>
        <dbReference type="ARBA" id="ARBA00022723"/>
    </source>
</evidence>
<evidence type="ECO:0000313" key="8">
    <source>
        <dbReference type="EMBL" id="TPX12795.1"/>
    </source>
</evidence>
<keyword evidence="3" id="KW-0804">Transcription</keyword>
<dbReference type="SMART" id="SM00906">
    <property type="entry name" value="Fungal_trans"/>
    <property type="match status" value="1"/>
</dbReference>
<dbReference type="InterPro" id="IPR001138">
    <property type="entry name" value="Zn2Cys6_DnaBD"/>
</dbReference>
<dbReference type="InterPro" id="IPR051127">
    <property type="entry name" value="Fungal_SecMet_Regulators"/>
</dbReference>
<keyword evidence="9" id="KW-1185">Reference proteome</keyword>
<evidence type="ECO:0000313" key="9">
    <source>
        <dbReference type="Proteomes" id="UP000319257"/>
    </source>
</evidence>
<dbReference type="STRING" id="1093900.A0A507APL8"/>
<gene>
    <name evidence="8" type="ORF">E0L32_006675</name>
</gene>
<feature type="region of interest" description="Disordered" evidence="6">
    <location>
        <begin position="129"/>
        <end position="167"/>
    </location>
</feature>
<feature type="domain" description="Zn(2)-C6 fungal-type" evidence="7">
    <location>
        <begin position="34"/>
        <end position="65"/>
    </location>
</feature>
<dbReference type="InterPro" id="IPR007219">
    <property type="entry name" value="XnlR_reg_dom"/>
</dbReference>
<dbReference type="GO" id="GO:0006351">
    <property type="term" value="P:DNA-templated transcription"/>
    <property type="evidence" value="ECO:0007669"/>
    <property type="project" value="InterPro"/>
</dbReference>
<feature type="region of interest" description="Disordered" evidence="6">
    <location>
        <begin position="1"/>
        <end position="29"/>
    </location>
</feature>
<protein>
    <recommendedName>
        <fullName evidence="7">Zn(2)-C6 fungal-type domain-containing protein</fullName>
    </recommendedName>
</protein>
<evidence type="ECO:0000259" key="7">
    <source>
        <dbReference type="PROSITE" id="PS50048"/>
    </source>
</evidence>
<dbReference type="CDD" id="cd00067">
    <property type="entry name" value="GAL4"/>
    <property type="match status" value="1"/>
</dbReference>
<dbReference type="AlphaFoldDB" id="A0A507APL8"/>
<dbReference type="CDD" id="cd12148">
    <property type="entry name" value="fungal_TF_MHR"/>
    <property type="match status" value="1"/>
</dbReference>
<evidence type="ECO:0000256" key="3">
    <source>
        <dbReference type="ARBA" id="ARBA00023163"/>
    </source>
</evidence>
<dbReference type="PANTHER" id="PTHR47424:SF5">
    <property type="entry name" value="ZN(II)2CYS6 TRANSCRIPTION FACTOR (EUROFUNG)"/>
    <property type="match status" value="1"/>
</dbReference>
<keyword evidence="2" id="KW-0805">Transcription regulation</keyword>
<dbReference type="OrthoDB" id="39175at2759"/>
<dbReference type="GeneID" id="41974122"/>
<keyword evidence="1" id="KW-0479">Metal-binding</keyword>
<keyword evidence="4" id="KW-0539">Nucleus</keyword>
<reference evidence="8 9" key="1">
    <citation type="submission" date="2019-06" db="EMBL/GenBank/DDBJ databases">
        <title>Draft genome sequence of the filamentous fungus Phialemoniopsis curvata isolated from diesel fuel.</title>
        <authorList>
            <person name="Varaljay V.A."/>
            <person name="Lyon W.J."/>
            <person name="Crouch A.L."/>
            <person name="Drake C.E."/>
            <person name="Hollomon J.M."/>
            <person name="Nadeau L.J."/>
            <person name="Nunn H.S."/>
            <person name="Stevenson B.S."/>
            <person name="Bojanowski C.L."/>
            <person name="Crookes-Goodson W.J."/>
        </authorList>
    </citation>
    <scope>NUCLEOTIDE SEQUENCE [LARGE SCALE GENOMIC DNA]</scope>
    <source>
        <strain evidence="8 9">D216</strain>
    </source>
</reference>
<dbReference type="GO" id="GO:0005634">
    <property type="term" value="C:nucleus"/>
    <property type="evidence" value="ECO:0007669"/>
    <property type="project" value="TreeGrafter"/>
</dbReference>
<dbReference type="PROSITE" id="PS50048">
    <property type="entry name" value="ZN2_CY6_FUNGAL_2"/>
    <property type="match status" value="1"/>
</dbReference>
<dbReference type="GO" id="GO:0000435">
    <property type="term" value="P:positive regulation of transcription from RNA polymerase II promoter by galactose"/>
    <property type="evidence" value="ECO:0007669"/>
    <property type="project" value="TreeGrafter"/>
</dbReference>
<dbReference type="GO" id="GO:0000978">
    <property type="term" value="F:RNA polymerase II cis-regulatory region sequence-specific DNA binding"/>
    <property type="evidence" value="ECO:0007669"/>
    <property type="project" value="TreeGrafter"/>
</dbReference>